<evidence type="ECO:0000256" key="1">
    <source>
        <dbReference type="SAM" id="MobiDB-lite"/>
    </source>
</evidence>
<dbReference type="Gene3D" id="1.10.287.110">
    <property type="entry name" value="DnaJ domain"/>
    <property type="match status" value="1"/>
</dbReference>
<gene>
    <name evidence="2" type="ORF">EK21DRAFT_114209</name>
</gene>
<keyword evidence="3" id="KW-1185">Reference proteome</keyword>
<organism evidence="2 3">
    <name type="scientific">Setomelanomma holmii</name>
    <dbReference type="NCBI Taxonomy" id="210430"/>
    <lineage>
        <taxon>Eukaryota</taxon>
        <taxon>Fungi</taxon>
        <taxon>Dikarya</taxon>
        <taxon>Ascomycota</taxon>
        <taxon>Pezizomycotina</taxon>
        <taxon>Dothideomycetes</taxon>
        <taxon>Pleosporomycetidae</taxon>
        <taxon>Pleosporales</taxon>
        <taxon>Pleosporineae</taxon>
        <taxon>Phaeosphaeriaceae</taxon>
        <taxon>Setomelanomma</taxon>
    </lineage>
</organism>
<dbReference type="InterPro" id="IPR001623">
    <property type="entry name" value="DnaJ_domain"/>
</dbReference>
<evidence type="ECO:0000313" key="2">
    <source>
        <dbReference type="EMBL" id="KAF2028005.1"/>
    </source>
</evidence>
<dbReference type="EMBL" id="ML978218">
    <property type="protein sequence ID" value="KAF2028005.1"/>
    <property type="molecule type" value="Genomic_DNA"/>
</dbReference>
<protein>
    <recommendedName>
        <fullName evidence="4">J domain-containing protein</fullName>
    </recommendedName>
</protein>
<evidence type="ECO:0008006" key="4">
    <source>
        <dbReference type="Google" id="ProtNLM"/>
    </source>
</evidence>
<dbReference type="Proteomes" id="UP000799777">
    <property type="component" value="Unassembled WGS sequence"/>
</dbReference>
<dbReference type="OrthoDB" id="10250354at2759"/>
<feature type="region of interest" description="Disordered" evidence="1">
    <location>
        <begin position="38"/>
        <end position="61"/>
    </location>
</feature>
<dbReference type="CDD" id="cd06257">
    <property type="entry name" value="DnaJ"/>
    <property type="match status" value="1"/>
</dbReference>
<accession>A0A9P4LKA0</accession>
<dbReference type="InterPro" id="IPR036869">
    <property type="entry name" value="J_dom_sf"/>
</dbReference>
<dbReference type="AlphaFoldDB" id="A0A9P4LKA0"/>
<reference evidence="2" key="1">
    <citation type="journal article" date="2020" name="Stud. Mycol.">
        <title>101 Dothideomycetes genomes: a test case for predicting lifestyles and emergence of pathogens.</title>
        <authorList>
            <person name="Haridas S."/>
            <person name="Albert R."/>
            <person name="Binder M."/>
            <person name="Bloem J."/>
            <person name="Labutti K."/>
            <person name="Salamov A."/>
            <person name="Andreopoulos B."/>
            <person name="Baker S."/>
            <person name="Barry K."/>
            <person name="Bills G."/>
            <person name="Bluhm B."/>
            <person name="Cannon C."/>
            <person name="Castanera R."/>
            <person name="Culley D."/>
            <person name="Daum C."/>
            <person name="Ezra D."/>
            <person name="Gonzalez J."/>
            <person name="Henrissat B."/>
            <person name="Kuo A."/>
            <person name="Liang C."/>
            <person name="Lipzen A."/>
            <person name="Lutzoni F."/>
            <person name="Magnuson J."/>
            <person name="Mondo S."/>
            <person name="Nolan M."/>
            <person name="Ohm R."/>
            <person name="Pangilinan J."/>
            <person name="Park H.-J."/>
            <person name="Ramirez L."/>
            <person name="Alfaro M."/>
            <person name="Sun H."/>
            <person name="Tritt A."/>
            <person name="Yoshinaga Y."/>
            <person name="Zwiers L.-H."/>
            <person name="Turgeon B."/>
            <person name="Goodwin S."/>
            <person name="Spatafora J."/>
            <person name="Crous P."/>
            <person name="Grigoriev I."/>
        </authorList>
    </citation>
    <scope>NUCLEOTIDE SEQUENCE</scope>
    <source>
        <strain evidence="2">CBS 110217</strain>
    </source>
</reference>
<dbReference type="SUPFAM" id="SSF46565">
    <property type="entry name" value="Chaperone J-domain"/>
    <property type="match status" value="1"/>
</dbReference>
<comment type="caution">
    <text evidence="2">The sequence shown here is derived from an EMBL/GenBank/DDBJ whole genome shotgun (WGS) entry which is preliminary data.</text>
</comment>
<name>A0A9P4LKA0_9PLEO</name>
<proteinExistence type="predicted"/>
<sequence>MALVPLPDHYQVLGIDEDADAATINKAYLKLKRESQNPFANTTIVPPRDEETDQAPQTANG</sequence>
<evidence type="ECO:0000313" key="3">
    <source>
        <dbReference type="Proteomes" id="UP000799777"/>
    </source>
</evidence>